<dbReference type="SUPFAM" id="SSF64182">
    <property type="entry name" value="DHH phosphoesterases"/>
    <property type="match status" value="1"/>
</dbReference>
<evidence type="ECO:0000256" key="5">
    <source>
        <dbReference type="SAM" id="MobiDB-lite"/>
    </source>
</evidence>
<evidence type="ECO:0000259" key="6">
    <source>
        <dbReference type="SMART" id="SM01131"/>
    </source>
</evidence>
<dbReference type="Gene3D" id="3.90.1640.10">
    <property type="entry name" value="inorganic pyrophosphatase (n-terminal core)"/>
    <property type="match status" value="1"/>
</dbReference>
<evidence type="ECO:0000256" key="4">
    <source>
        <dbReference type="ARBA" id="ARBA00023211"/>
    </source>
</evidence>
<gene>
    <name evidence="7" type="primary">PPX1</name>
    <name evidence="7" type="ORF">Sste5346_009481</name>
</gene>
<dbReference type="EMBL" id="JAWCUI010000090">
    <property type="protein sequence ID" value="KAL1888525.1"/>
    <property type="molecule type" value="Genomic_DNA"/>
</dbReference>
<dbReference type="PANTHER" id="PTHR12112">
    <property type="entry name" value="BNIP - RELATED"/>
    <property type="match status" value="1"/>
</dbReference>
<comment type="cofactor">
    <cofactor evidence="1">
        <name>Mn(2+)</name>
        <dbReference type="ChEBI" id="CHEBI:29035"/>
    </cofactor>
</comment>
<dbReference type="InterPro" id="IPR004097">
    <property type="entry name" value="DHHA2"/>
</dbReference>
<evidence type="ECO:0000256" key="1">
    <source>
        <dbReference type="ARBA" id="ARBA00001936"/>
    </source>
</evidence>
<protein>
    <submittedName>
        <fullName evidence="7">Exopolyphosphatase</fullName>
        <ecNumber evidence="7">3.6.1.11</ecNumber>
    </submittedName>
</protein>
<dbReference type="Pfam" id="PF02833">
    <property type="entry name" value="DHHA2"/>
    <property type="match status" value="1"/>
</dbReference>
<dbReference type="Pfam" id="PF01368">
    <property type="entry name" value="DHH"/>
    <property type="match status" value="1"/>
</dbReference>
<keyword evidence="4" id="KW-0464">Manganese</keyword>
<feature type="region of interest" description="Disordered" evidence="5">
    <location>
        <begin position="87"/>
        <end position="108"/>
    </location>
</feature>
<dbReference type="SMART" id="SM01131">
    <property type="entry name" value="DHHA2"/>
    <property type="match status" value="1"/>
</dbReference>
<evidence type="ECO:0000256" key="2">
    <source>
        <dbReference type="ARBA" id="ARBA00022723"/>
    </source>
</evidence>
<accession>A0ABR3YL13</accession>
<dbReference type="InterPro" id="IPR038763">
    <property type="entry name" value="DHH_sf"/>
</dbReference>
<sequence>MAPRSLAAFLKAARSALTAPASQRPKPLTLVIGNESADLDSLCSAILLAYFRSHTPPHNASLHVPLCNLPRADLALRPELQAALAGTSSVPKLKSDSDSTPDTQGGVPLDSLITLSELPDDLVADDTKWLLVDHNALTGNLAKRFQSSVAGCIDHHVDEGVVPTNVYGFPRVIETCGSCASLVVEYAQDAWRQLSEQEPDQTTDRVLARLALAPILVDTSSLKSANKTTDTDRRAAAVAEAVLGVSGEGKSAFNASYETDAEYNRSAYYDELSRLKNDLSTFTYSDILRKDYKQWTEKTRSGGSLTVGFSTVSQGLGYLLKNIGDKNALLDGLYTHAKERNLDIAVIMTVQHDEGGFARQLLLWALNEPAVHAVKRFVETNTDKLDLKPWGDGQQDTTASDSGEWHTCWTHRTEFSRKQIAPLLRDAMKSWLWKTTQML</sequence>
<reference evidence="7 8" key="1">
    <citation type="journal article" date="2024" name="IMA Fungus">
        <title>IMA Genome - F19 : A genome assembly and annotation guide to empower mycologists, including annotated draft genome sequences of Ceratocystis pirilliformis, Diaporthe australafricana, Fusarium ophioides, Paecilomyces lecythidis, and Sporothrix stenoceras.</title>
        <authorList>
            <person name="Aylward J."/>
            <person name="Wilson A.M."/>
            <person name="Visagie C.M."/>
            <person name="Spraker J."/>
            <person name="Barnes I."/>
            <person name="Buitendag C."/>
            <person name="Ceriani C."/>
            <person name="Del Mar Angel L."/>
            <person name="du Plessis D."/>
            <person name="Fuchs T."/>
            <person name="Gasser K."/>
            <person name="Kramer D."/>
            <person name="Li W."/>
            <person name="Munsamy K."/>
            <person name="Piso A."/>
            <person name="Price J.L."/>
            <person name="Sonnekus B."/>
            <person name="Thomas C."/>
            <person name="van der Nest A."/>
            <person name="van Dijk A."/>
            <person name="van Heerden A."/>
            <person name="van Vuuren N."/>
            <person name="Yilmaz N."/>
            <person name="Duong T.A."/>
            <person name="van der Merwe N.A."/>
            <person name="Wingfield M.J."/>
            <person name="Wingfield B.D."/>
        </authorList>
    </citation>
    <scope>NUCLEOTIDE SEQUENCE [LARGE SCALE GENOMIC DNA]</scope>
    <source>
        <strain evidence="7 8">CMW 5346</strain>
    </source>
</reference>
<evidence type="ECO:0000313" key="8">
    <source>
        <dbReference type="Proteomes" id="UP001583186"/>
    </source>
</evidence>
<dbReference type="GO" id="GO:0004309">
    <property type="term" value="F:exopolyphosphatase activity"/>
    <property type="evidence" value="ECO:0007669"/>
    <property type="project" value="UniProtKB-EC"/>
</dbReference>
<dbReference type="Gene3D" id="3.10.310.20">
    <property type="entry name" value="DHHA2 domain"/>
    <property type="match status" value="1"/>
</dbReference>
<dbReference type="PANTHER" id="PTHR12112:SF39">
    <property type="entry name" value="EG:152A3.5 PROTEIN (FBGN0003116_PN PROTEIN)"/>
    <property type="match status" value="1"/>
</dbReference>
<keyword evidence="8" id="KW-1185">Reference proteome</keyword>
<keyword evidence="3 7" id="KW-0378">Hydrolase</keyword>
<name>A0ABR3YL13_9PEZI</name>
<organism evidence="7 8">
    <name type="scientific">Sporothrix stenoceras</name>
    <dbReference type="NCBI Taxonomy" id="5173"/>
    <lineage>
        <taxon>Eukaryota</taxon>
        <taxon>Fungi</taxon>
        <taxon>Dikarya</taxon>
        <taxon>Ascomycota</taxon>
        <taxon>Pezizomycotina</taxon>
        <taxon>Sordariomycetes</taxon>
        <taxon>Sordariomycetidae</taxon>
        <taxon>Ophiostomatales</taxon>
        <taxon>Ophiostomataceae</taxon>
        <taxon>Sporothrix</taxon>
    </lineage>
</organism>
<dbReference type="EC" id="3.6.1.11" evidence="7"/>
<evidence type="ECO:0000313" key="7">
    <source>
        <dbReference type="EMBL" id="KAL1888525.1"/>
    </source>
</evidence>
<proteinExistence type="predicted"/>
<dbReference type="Proteomes" id="UP001583186">
    <property type="component" value="Unassembled WGS sequence"/>
</dbReference>
<dbReference type="InterPro" id="IPR001667">
    <property type="entry name" value="DDH_dom"/>
</dbReference>
<evidence type="ECO:0000256" key="3">
    <source>
        <dbReference type="ARBA" id="ARBA00022801"/>
    </source>
</evidence>
<comment type="caution">
    <text evidence="7">The sequence shown here is derived from an EMBL/GenBank/DDBJ whole genome shotgun (WGS) entry which is preliminary data.</text>
</comment>
<keyword evidence="2" id="KW-0479">Metal-binding</keyword>
<feature type="domain" description="DHHA2" evidence="6">
    <location>
        <begin position="269"/>
        <end position="428"/>
    </location>
</feature>
<dbReference type="InterPro" id="IPR038222">
    <property type="entry name" value="DHHA2_dom_sf"/>
</dbReference>